<dbReference type="PANTHER" id="PTHR47219:SF20">
    <property type="entry name" value="TBC1 DOMAIN FAMILY MEMBER 2B"/>
    <property type="match status" value="1"/>
</dbReference>
<evidence type="ECO:0008006" key="6">
    <source>
        <dbReference type="Google" id="ProtNLM"/>
    </source>
</evidence>
<dbReference type="SMART" id="SM00164">
    <property type="entry name" value="TBC"/>
    <property type="match status" value="1"/>
</dbReference>
<dbReference type="GO" id="GO:0005096">
    <property type="term" value="F:GTPase activator activity"/>
    <property type="evidence" value="ECO:0007669"/>
    <property type="project" value="TreeGrafter"/>
</dbReference>
<evidence type="ECO:0000259" key="3">
    <source>
        <dbReference type="PROSITE" id="PS50086"/>
    </source>
</evidence>
<dbReference type="InterPro" id="IPR035969">
    <property type="entry name" value="Rab-GAP_TBC_sf"/>
</dbReference>
<dbReference type="PROSITE" id="PS50003">
    <property type="entry name" value="PH_DOMAIN"/>
    <property type="match status" value="1"/>
</dbReference>
<organism evidence="4 5">
    <name type="scientific">Paragonimus westermani</name>
    <dbReference type="NCBI Taxonomy" id="34504"/>
    <lineage>
        <taxon>Eukaryota</taxon>
        <taxon>Metazoa</taxon>
        <taxon>Spiralia</taxon>
        <taxon>Lophotrochozoa</taxon>
        <taxon>Platyhelminthes</taxon>
        <taxon>Trematoda</taxon>
        <taxon>Digenea</taxon>
        <taxon>Plagiorchiida</taxon>
        <taxon>Troglotremata</taxon>
        <taxon>Troglotrematidae</taxon>
        <taxon>Paragonimus</taxon>
    </lineage>
</organism>
<dbReference type="InterPro" id="IPR050302">
    <property type="entry name" value="Rab_GAP_TBC_domain"/>
</dbReference>
<dbReference type="InterPro" id="IPR000195">
    <property type="entry name" value="Rab-GAP-TBC_dom"/>
</dbReference>
<feature type="compositionally biased region" description="Polar residues" evidence="1">
    <location>
        <begin position="239"/>
        <end position="252"/>
    </location>
</feature>
<proteinExistence type="predicted"/>
<feature type="region of interest" description="Disordered" evidence="1">
    <location>
        <begin position="168"/>
        <end position="198"/>
    </location>
</feature>
<dbReference type="FunFam" id="1.10.8.270:FF:000026">
    <property type="entry name" value="TBC (Tre-2/Bub2/Cdc16) domain family"/>
    <property type="match status" value="1"/>
</dbReference>
<evidence type="ECO:0000313" key="5">
    <source>
        <dbReference type="Proteomes" id="UP000699462"/>
    </source>
</evidence>
<dbReference type="SUPFAM" id="SSF50729">
    <property type="entry name" value="PH domain-like"/>
    <property type="match status" value="1"/>
</dbReference>
<evidence type="ECO:0000256" key="1">
    <source>
        <dbReference type="SAM" id="MobiDB-lite"/>
    </source>
</evidence>
<evidence type="ECO:0000259" key="2">
    <source>
        <dbReference type="PROSITE" id="PS50003"/>
    </source>
</evidence>
<dbReference type="InterPro" id="IPR011993">
    <property type="entry name" value="PH-like_dom_sf"/>
</dbReference>
<keyword evidence="5" id="KW-1185">Reference proteome</keyword>
<evidence type="ECO:0000313" key="4">
    <source>
        <dbReference type="EMBL" id="KAF8568750.1"/>
    </source>
</evidence>
<name>A0A8T0DM99_9TREM</name>
<sequence>MSKWQRLSGYLHTKPTGPFKRLKGSQRQWHVFEESSMTVRVFRNEDEASSLNKEPLRVISIANAVLYIDTSEFNQFVIYSDGKENVLQAETEEAMLLWLDTLQARRNEAIRNDPKSALNGEPTTLAERRKAPRMTIAKMPTAFMRQGTTVSFDVNEIQCNSAKSTTKAWRISQTQPAASNSSSPIETTPSPLTRSLSHVQSVPQFHQSCTTSGVSDRGFPMSDALRIGGSEMNLLAATQSSETATLHGTDSEGTLEDGSTEDFTQQPLIVSTTDHVPDKLKAFSISPKISTPRPGNHIQLGSSWNMNALLIDNVAFSVSSAPDLSRENPPNEVDANSKTERNSDDTRENSPEEMTKPHTLVRTESNSSGSSANRSSRSSQNSQHTPIRTEDSMVGSRQEPLLIAMRELQSQLEASQEREAWLRHLLSYREAAMAELDQRIGLLEDTEEKPSELSIPVGASCATLRTMLRDMEKKQRVLNSKLQFLVTEVRDLATIRQMLTDHGAKQARYTKKLTAEVLRWKQDYVKLLESCIAAFQIDPSQGLMFSDYGRNKEELKNLCRAGVPANLRSGVWRMLIHGELKQTILDKGPHYYDRLISEISESKIATKYRKQIALDLLRTMPNNIQFDGLEAPGIQKLQEILQAYSIHNPEVGYCQGMNFLVAVALIFLSKEDAFWCLTAILERYLPEKYFNYGLISAQVDQLVLKDLLSSKLPKLFEHIQKMEIDISAITLNWFLAIFYDSVPFETLVRIWDIFLLEGSKCLFRFAMALLKRNEEMLLQQTDTISFWKCLKAASRITYDADSLVQTAYEELKPFVSRSTILSLQSHHYEILNKEMTEKQRLWQKVFKEVSEERMEEPMVMMRRRKCNTDRVCVQAATSFKDEQVWICYGGKFHSQLVQVRVNDNRMAQVGFELDTRVSCIRALNNEILLVGMMSDKLCAYSIETK</sequence>
<dbReference type="AlphaFoldDB" id="A0A8T0DM99"/>
<feature type="domain" description="Rab-GAP TBC" evidence="3">
    <location>
        <begin position="562"/>
        <end position="758"/>
    </location>
</feature>
<protein>
    <recommendedName>
        <fullName evidence="6">TBC1 domain family member 2B</fullName>
    </recommendedName>
</protein>
<dbReference type="Gene3D" id="2.30.29.30">
    <property type="entry name" value="Pleckstrin-homology domain (PH domain)/Phosphotyrosine-binding domain (PTB)"/>
    <property type="match status" value="1"/>
</dbReference>
<feature type="domain" description="PH" evidence="2">
    <location>
        <begin position="4"/>
        <end position="107"/>
    </location>
</feature>
<dbReference type="EMBL" id="JTDF01002482">
    <property type="protein sequence ID" value="KAF8568750.1"/>
    <property type="molecule type" value="Genomic_DNA"/>
</dbReference>
<comment type="caution">
    <text evidence="4">The sequence shown here is derived from an EMBL/GenBank/DDBJ whole genome shotgun (WGS) entry which is preliminary data.</text>
</comment>
<feature type="compositionally biased region" description="Low complexity" evidence="1">
    <location>
        <begin position="365"/>
        <end position="383"/>
    </location>
</feature>
<dbReference type="SUPFAM" id="SSF47923">
    <property type="entry name" value="Ypt/Rab-GAP domain of gyp1p"/>
    <property type="match status" value="2"/>
</dbReference>
<dbReference type="GO" id="GO:0031267">
    <property type="term" value="F:small GTPase binding"/>
    <property type="evidence" value="ECO:0007669"/>
    <property type="project" value="TreeGrafter"/>
</dbReference>
<dbReference type="Gene3D" id="1.10.8.270">
    <property type="entry name" value="putative rabgap domain of human tbc1 domain family member 14 like domains"/>
    <property type="match status" value="1"/>
</dbReference>
<dbReference type="InterPro" id="IPR001849">
    <property type="entry name" value="PH_domain"/>
</dbReference>
<dbReference type="SMART" id="SM00233">
    <property type="entry name" value="PH"/>
    <property type="match status" value="1"/>
</dbReference>
<dbReference type="Proteomes" id="UP000699462">
    <property type="component" value="Unassembled WGS sequence"/>
</dbReference>
<dbReference type="PANTHER" id="PTHR47219">
    <property type="entry name" value="RAB GTPASE-ACTIVATING PROTEIN 1-LIKE"/>
    <property type="match status" value="1"/>
</dbReference>
<feature type="region of interest" description="Disordered" evidence="1">
    <location>
        <begin position="239"/>
        <end position="264"/>
    </location>
</feature>
<dbReference type="Pfam" id="PF00566">
    <property type="entry name" value="RabGAP-TBC"/>
    <property type="match status" value="1"/>
</dbReference>
<dbReference type="OrthoDB" id="294251at2759"/>
<feature type="compositionally biased region" description="Basic and acidic residues" evidence="1">
    <location>
        <begin position="335"/>
        <end position="356"/>
    </location>
</feature>
<dbReference type="Gene3D" id="1.10.472.80">
    <property type="entry name" value="Ypt/Rab-GAP domain of gyp1p, domain 3"/>
    <property type="match status" value="1"/>
</dbReference>
<dbReference type="PROSITE" id="PS50086">
    <property type="entry name" value="TBC_RABGAP"/>
    <property type="match status" value="1"/>
</dbReference>
<feature type="region of interest" description="Disordered" evidence="1">
    <location>
        <begin position="321"/>
        <end position="395"/>
    </location>
</feature>
<gene>
    <name evidence="4" type="ORF">P879_00668</name>
</gene>
<accession>A0A8T0DM99</accession>
<reference evidence="4 5" key="1">
    <citation type="submission" date="2019-07" db="EMBL/GenBank/DDBJ databases">
        <title>Annotation for the trematode Paragonimus westermani.</title>
        <authorList>
            <person name="Choi Y.-J."/>
        </authorList>
    </citation>
    <scope>NUCLEOTIDE SEQUENCE [LARGE SCALE GENOMIC DNA]</scope>
    <source>
        <strain evidence="4">180907_Pwestermani</strain>
    </source>
</reference>